<dbReference type="AlphaFoldDB" id="A0A409X5V0"/>
<evidence type="ECO:0000313" key="2">
    <source>
        <dbReference type="Proteomes" id="UP000283269"/>
    </source>
</evidence>
<dbReference type="InParanoid" id="A0A409X5V0"/>
<keyword evidence="2" id="KW-1185">Reference proteome</keyword>
<organism evidence="1 2">
    <name type="scientific">Psilocybe cyanescens</name>
    <dbReference type="NCBI Taxonomy" id="93625"/>
    <lineage>
        <taxon>Eukaryota</taxon>
        <taxon>Fungi</taxon>
        <taxon>Dikarya</taxon>
        <taxon>Basidiomycota</taxon>
        <taxon>Agaricomycotina</taxon>
        <taxon>Agaricomycetes</taxon>
        <taxon>Agaricomycetidae</taxon>
        <taxon>Agaricales</taxon>
        <taxon>Agaricineae</taxon>
        <taxon>Strophariaceae</taxon>
        <taxon>Psilocybe</taxon>
    </lineage>
</organism>
<accession>A0A409X5V0</accession>
<name>A0A409X5V0_PSICY</name>
<evidence type="ECO:0000313" key="1">
    <source>
        <dbReference type="EMBL" id="PPQ86100.1"/>
    </source>
</evidence>
<sequence>EELVRLNVKIRRLLTFLYDNHVDHYRAVCANIIVNPPLMFEISSRWASRNLIHEKIVERLLQTSRLPGFSGSLLYGQRKGRDPSLNENVPPPAWVTTILGITRVEVEVVKWDDMVAEDEHTDVDIDVVVNILDTFSFNS</sequence>
<reference evidence="1 2" key="1">
    <citation type="journal article" date="2018" name="Evol. Lett.">
        <title>Horizontal gene cluster transfer increased hallucinogenic mushroom diversity.</title>
        <authorList>
            <person name="Reynolds H.T."/>
            <person name="Vijayakumar V."/>
            <person name="Gluck-Thaler E."/>
            <person name="Korotkin H.B."/>
            <person name="Matheny P.B."/>
            <person name="Slot J.C."/>
        </authorList>
    </citation>
    <scope>NUCLEOTIDE SEQUENCE [LARGE SCALE GENOMIC DNA]</scope>
    <source>
        <strain evidence="1 2">2631</strain>
    </source>
</reference>
<dbReference type="EMBL" id="NHYD01002560">
    <property type="protein sequence ID" value="PPQ86100.1"/>
    <property type="molecule type" value="Genomic_DNA"/>
</dbReference>
<proteinExistence type="predicted"/>
<comment type="caution">
    <text evidence="1">The sequence shown here is derived from an EMBL/GenBank/DDBJ whole genome shotgun (WGS) entry which is preliminary data.</text>
</comment>
<dbReference type="Proteomes" id="UP000283269">
    <property type="component" value="Unassembled WGS sequence"/>
</dbReference>
<feature type="non-terminal residue" evidence="1">
    <location>
        <position position="1"/>
    </location>
</feature>
<dbReference type="OrthoDB" id="2676448at2759"/>
<gene>
    <name evidence="1" type="ORF">CVT25_003701</name>
</gene>
<protein>
    <submittedName>
        <fullName evidence="1">Uncharacterized protein</fullName>
    </submittedName>
</protein>